<dbReference type="STRING" id="572036.SAMN05661099_0235"/>
<dbReference type="AlphaFoldDB" id="A0A1T5A204"/>
<dbReference type="RefSeq" id="WP_079700739.1">
    <property type="nucleotide sequence ID" value="NZ_FUYR01000001.1"/>
</dbReference>
<evidence type="ECO:0000313" key="2">
    <source>
        <dbReference type="EMBL" id="SKB29051.1"/>
    </source>
</evidence>
<accession>A0A1T5A204</accession>
<dbReference type="Proteomes" id="UP000189981">
    <property type="component" value="Unassembled WGS sequence"/>
</dbReference>
<protein>
    <recommendedName>
        <fullName evidence="4">DUF4294 domain-containing protein</fullName>
    </recommendedName>
</protein>
<keyword evidence="3" id="KW-1185">Reference proteome</keyword>
<evidence type="ECO:0000313" key="3">
    <source>
        <dbReference type="Proteomes" id="UP000189981"/>
    </source>
</evidence>
<evidence type="ECO:0000256" key="1">
    <source>
        <dbReference type="SAM" id="SignalP"/>
    </source>
</evidence>
<dbReference type="OrthoDB" id="1491885at2"/>
<dbReference type="Pfam" id="PF14127">
    <property type="entry name" value="DUF4294"/>
    <property type="match status" value="1"/>
</dbReference>
<gene>
    <name evidence="2" type="ORF">SAMN05661099_0235</name>
</gene>
<sequence length="205" mass="23571">MKFFRLSVILCVVLMSKTALAQYKNDPTIKGVKDTIRVAVTNVDDELIPWIGLPEVVILDTRIFKSAAEKAKFNRLRYNVLKVMPYAMFARQRYSILQTDLAHAKSKREQRILVKAFEGEIKAMFNREIKNLTITQGGILIKLIDRETGNSSYDLVREMKGGVTAFLYQSVARIFGNNLKNKYDPQEDRDIEAIIQSSGYYMYNL</sequence>
<proteinExistence type="predicted"/>
<feature type="chain" id="PRO_5012617303" description="DUF4294 domain-containing protein" evidence="1">
    <location>
        <begin position="22"/>
        <end position="205"/>
    </location>
</feature>
<keyword evidence="1" id="KW-0732">Signal</keyword>
<feature type="signal peptide" evidence="1">
    <location>
        <begin position="1"/>
        <end position="21"/>
    </location>
</feature>
<evidence type="ECO:0008006" key="4">
    <source>
        <dbReference type="Google" id="ProtNLM"/>
    </source>
</evidence>
<name>A0A1T5A204_9SPHI</name>
<dbReference type="EMBL" id="FUYR01000001">
    <property type="protein sequence ID" value="SKB29051.1"/>
    <property type="molecule type" value="Genomic_DNA"/>
</dbReference>
<reference evidence="3" key="1">
    <citation type="submission" date="2017-02" db="EMBL/GenBank/DDBJ databases">
        <authorList>
            <person name="Varghese N."/>
            <person name="Submissions S."/>
        </authorList>
    </citation>
    <scope>NUCLEOTIDE SEQUENCE [LARGE SCALE GENOMIC DNA]</scope>
    <source>
        <strain evidence="3">DSM 22385</strain>
    </source>
</reference>
<dbReference type="InterPro" id="IPR025636">
    <property type="entry name" value="DUF4294"/>
</dbReference>
<organism evidence="2 3">
    <name type="scientific">Daejeonella lutea</name>
    <dbReference type="NCBI Taxonomy" id="572036"/>
    <lineage>
        <taxon>Bacteria</taxon>
        <taxon>Pseudomonadati</taxon>
        <taxon>Bacteroidota</taxon>
        <taxon>Sphingobacteriia</taxon>
        <taxon>Sphingobacteriales</taxon>
        <taxon>Sphingobacteriaceae</taxon>
        <taxon>Daejeonella</taxon>
    </lineage>
</organism>